<dbReference type="EC" id="6.3.3.2" evidence="5"/>
<evidence type="ECO:0000256" key="2">
    <source>
        <dbReference type="ARBA" id="ARBA00022741"/>
    </source>
</evidence>
<evidence type="ECO:0000313" key="6">
    <source>
        <dbReference type="EMBL" id="MBB5221355.1"/>
    </source>
</evidence>
<dbReference type="Pfam" id="PF01812">
    <property type="entry name" value="5-FTHF_cyc-lig"/>
    <property type="match status" value="1"/>
</dbReference>
<dbReference type="PANTHER" id="PTHR23407:SF1">
    <property type="entry name" value="5-FORMYLTETRAHYDROFOLATE CYCLO-LIGASE"/>
    <property type="match status" value="1"/>
</dbReference>
<dbReference type="InterPro" id="IPR037171">
    <property type="entry name" value="NagB/RpiA_transferase-like"/>
</dbReference>
<keyword evidence="7" id="KW-1185">Reference proteome</keyword>
<sequence>MTPLSAEKRLAREGALDARARAHAGGAGAARQAAGHVLEAMNAARACGTVSAYLAIRSEIDAMPLMLALSGLRIPVALPVIVGRGQPLGFRLWTPGAPLDPGPFGTSVPRDGAEVEPDILIVPMLAFDARCHRLGYGGGFYDRTIARLRSRGPVHAFGLAYAGQQMPRLPVEATDMQLDAVVTENGVIRPEQLADEALPG</sequence>
<keyword evidence="5" id="KW-0460">Magnesium</keyword>
<dbReference type="GO" id="GO:0009396">
    <property type="term" value="P:folic acid-containing compound biosynthetic process"/>
    <property type="evidence" value="ECO:0007669"/>
    <property type="project" value="TreeGrafter"/>
</dbReference>
<comment type="catalytic activity">
    <reaction evidence="5">
        <text>(6S)-5-formyl-5,6,7,8-tetrahydrofolate + ATP = (6R)-5,10-methenyltetrahydrofolate + ADP + phosphate</text>
        <dbReference type="Rhea" id="RHEA:10488"/>
        <dbReference type="ChEBI" id="CHEBI:30616"/>
        <dbReference type="ChEBI" id="CHEBI:43474"/>
        <dbReference type="ChEBI" id="CHEBI:57455"/>
        <dbReference type="ChEBI" id="CHEBI:57457"/>
        <dbReference type="ChEBI" id="CHEBI:456216"/>
        <dbReference type="EC" id="6.3.3.2"/>
    </reaction>
</comment>
<dbReference type="EMBL" id="JACHFM010000001">
    <property type="protein sequence ID" value="MBB5221355.1"/>
    <property type="molecule type" value="Genomic_DNA"/>
</dbReference>
<dbReference type="InterPro" id="IPR002698">
    <property type="entry name" value="FTHF_cligase"/>
</dbReference>
<organism evidence="6 7">
    <name type="scientific">Amaricoccus macauensis</name>
    <dbReference type="NCBI Taxonomy" id="57001"/>
    <lineage>
        <taxon>Bacteria</taxon>
        <taxon>Pseudomonadati</taxon>
        <taxon>Pseudomonadota</taxon>
        <taxon>Alphaproteobacteria</taxon>
        <taxon>Rhodobacterales</taxon>
        <taxon>Paracoccaceae</taxon>
        <taxon>Amaricoccus</taxon>
    </lineage>
</organism>
<accession>A0A840SL50</accession>
<feature type="binding site" evidence="4">
    <location>
        <position position="59"/>
    </location>
    <ligand>
        <name>substrate</name>
    </ligand>
</feature>
<dbReference type="SUPFAM" id="SSF100950">
    <property type="entry name" value="NagB/RpiA/CoA transferase-like"/>
    <property type="match status" value="1"/>
</dbReference>
<name>A0A840SL50_9RHOB</name>
<keyword evidence="2 4" id="KW-0547">Nucleotide-binding</keyword>
<dbReference type="PIRSF" id="PIRSF006806">
    <property type="entry name" value="FTHF_cligase"/>
    <property type="match status" value="1"/>
</dbReference>
<evidence type="ECO:0000313" key="7">
    <source>
        <dbReference type="Proteomes" id="UP000549457"/>
    </source>
</evidence>
<dbReference type="PANTHER" id="PTHR23407">
    <property type="entry name" value="ATPASE INHIBITOR/5-FORMYLTETRAHYDROFOLATE CYCLO-LIGASE"/>
    <property type="match status" value="1"/>
</dbReference>
<evidence type="ECO:0000256" key="5">
    <source>
        <dbReference type="RuleBase" id="RU361279"/>
    </source>
</evidence>
<gene>
    <name evidence="6" type="ORF">HNP73_001276</name>
</gene>
<protein>
    <recommendedName>
        <fullName evidence="5">5-formyltetrahydrofolate cyclo-ligase</fullName>
        <ecNumber evidence="5">6.3.3.2</ecNumber>
    </recommendedName>
</protein>
<dbReference type="RefSeq" id="WP_184147733.1">
    <property type="nucleotide sequence ID" value="NZ_JACHFM010000001.1"/>
</dbReference>
<evidence type="ECO:0000256" key="1">
    <source>
        <dbReference type="ARBA" id="ARBA00010638"/>
    </source>
</evidence>
<reference evidence="6 7" key="1">
    <citation type="submission" date="2020-08" db="EMBL/GenBank/DDBJ databases">
        <title>Genomic Encyclopedia of Type Strains, Phase IV (KMG-IV): sequencing the most valuable type-strain genomes for metagenomic binning, comparative biology and taxonomic classification.</title>
        <authorList>
            <person name="Goeker M."/>
        </authorList>
    </citation>
    <scope>NUCLEOTIDE SEQUENCE [LARGE SCALE GENOMIC DNA]</scope>
    <source>
        <strain evidence="6 7">DSM 101730</strain>
    </source>
</reference>
<dbReference type="InterPro" id="IPR024185">
    <property type="entry name" value="FTHF_cligase-like_sf"/>
</dbReference>
<keyword evidence="5" id="KW-0479">Metal-binding</keyword>
<keyword evidence="6" id="KW-0436">Ligase</keyword>
<evidence type="ECO:0000256" key="3">
    <source>
        <dbReference type="ARBA" id="ARBA00022840"/>
    </source>
</evidence>
<feature type="binding site" evidence="4">
    <location>
        <begin position="8"/>
        <end position="12"/>
    </location>
    <ligand>
        <name>ATP</name>
        <dbReference type="ChEBI" id="CHEBI:30616"/>
    </ligand>
</feature>
<comment type="caution">
    <text evidence="6">The sequence shown here is derived from an EMBL/GenBank/DDBJ whole genome shotgun (WGS) entry which is preliminary data.</text>
</comment>
<keyword evidence="3 4" id="KW-0067">ATP-binding</keyword>
<feature type="binding site" evidence="4">
    <location>
        <begin position="133"/>
        <end position="141"/>
    </location>
    <ligand>
        <name>ATP</name>
        <dbReference type="ChEBI" id="CHEBI:30616"/>
    </ligand>
</feature>
<comment type="cofactor">
    <cofactor evidence="5">
        <name>Mg(2+)</name>
        <dbReference type="ChEBI" id="CHEBI:18420"/>
    </cofactor>
</comment>
<comment type="similarity">
    <text evidence="1 5">Belongs to the 5-formyltetrahydrofolate cyclo-ligase family.</text>
</comment>
<dbReference type="GO" id="GO:0005524">
    <property type="term" value="F:ATP binding"/>
    <property type="evidence" value="ECO:0007669"/>
    <property type="project" value="UniProtKB-KW"/>
</dbReference>
<dbReference type="NCBIfam" id="TIGR02727">
    <property type="entry name" value="MTHFS_bact"/>
    <property type="match status" value="1"/>
</dbReference>
<proteinExistence type="inferred from homology"/>
<dbReference type="GO" id="GO:0046872">
    <property type="term" value="F:metal ion binding"/>
    <property type="evidence" value="ECO:0007669"/>
    <property type="project" value="UniProtKB-KW"/>
</dbReference>
<dbReference type="Proteomes" id="UP000549457">
    <property type="component" value="Unassembled WGS sequence"/>
</dbReference>
<evidence type="ECO:0000256" key="4">
    <source>
        <dbReference type="PIRSR" id="PIRSR006806-1"/>
    </source>
</evidence>
<dbReference type="AlphaFoldDB" id="A0A840SL50"/>
<dbReference type="Gene3D" id="3.40.50.10420">
    <property type="entry name" value="NagB/RpiA/CoA transferase-like"/>
    <property type="match status" value="1"/>
</dbReference>
<dbReference type="GO" id="GO:0030272">
    <property type="term" value="F:5-formyltetrahydrofolate cyclo-ligase activity"/>
    <property type="evidence" value="ECO:0007669"/>
    <property type="project" value="UniProtKB-EC"/>
</dbReference>
<feature type="binding site" evidence="4">
    <location>
        <position position="54"/>
    </location>
    <ligand>
        <name>substrate</name>
    </ligand>
</feature>
<dbReference type="GO" id="GO:0035999">
    <property type="term" value="P:tetrahydrofolate interconversion"/>
    <property type="evidence" value="ECO:0007669"/>
    <property type="project" value="TreeGrafter"/>
</dbReference>